<organism evidence="7 8">
    <name type="scientific">Penicilliopsis zonata CBS 506.65</name>
    <dbReference type="NCBI Taxonomy" id="1073090"/>
    <lineage>
        <taxon>Eukaryota</taxon>
        <taxon>Fungi</taxon>
        <taxon>Dikarya</taxon>
        <taxon>Ascomycota</taxon>
        <taxon>Pezizomycotina</taxon>
        <taxon>Eurotiomycetes</taxon>
        <taxon>Eurotiomycetidae</taxon>
        <taxon>Eurotiales</taxon>
        <taxon>Aspergillaceae</taxon>
        <taxon>Penicilliopsis</taxon>
    </lineage>
</organism>
<feature type="region of interest" description="Disordered" evidence="5">
    <location>
        <begin position="1"/>
        <end position="21"/>
    </location>
</feature>
<dbReference type="EMBL" id="KV878353">
    <property type="protein sequence ID" value="OJJ43226.1"/>
    <property type="molecule type" value="Genomic_DNA"/>
</dbReference>
<dbReference type="InterPro" id="IPR017939">
    <property type="entry name" value="G-Glutamylcylcotransferase"/>
</dbReference>
<keyword evidence="6" id="KW-0472">Membrane</keyword>
<evidence type="ECO:0000313" key="8">
    <source>
        <dbReference type="Proteomes" id="UP000184188"/>
    </source>
</evidence>
<evidence type="ECO:0000256" key="3">
    <source>
        <dbReference type="PIRSR" id="PIRSR617939-1"/>
    </source>
</evidence>
<dbReference type="PANTHER" id="PTHR12935">
    <property type="entry name" value="GAMMA-GLUTAMYLCYCLOTRANSFERASE"/>
    <property type="match status" value="1"/>
</dbReference>
<dbReference type="VEuPathDB" id="FungiDB:ASPZODRAFT_123954"/>
<keyword evidence="6" id="KW-0812">Transmembrane</keyword>
<protein>
    <recommendedName>
        <fullName evidence="1">gamma-glutamylcyclotransferase</fullName>
        <ecNumber evidence="1">4.3.2.9</ecNumber>
    </recommendedName>
</protein>
<feature type="active site" description="Proton acceptor" evidence="3">
    <location>
        <position position="223"/>
    </location>
</feature>
<dbReference type="AlphaFoldDB" id="A0A1L9S7T7"/>
<dbReference type="STRING" id="1073090.A0A1L9S7T7"/>
<gene>
    <name evidence="7" type="ORF">ASPZODRAFT_123954</name>
</gene>
<dbReference type="OrthoDB" id="2017317at2759"/>
<dbReference type="PANTHER" id="PTHR12935:SF0">
    <property type="entry name" value="GAMMA-GLUTAMYLCYCLOTRANSFERASE"/>
    <property type="match status" value="1"/>
</dbReference>
<evidence type="ECO:0000256" key="4">
    <source>
        <dbReference type="PIRSR" id="PIRSR617939-2"/>
    </source>
</evidence>
<sequence length="399" mass="44437">MTVDEQKREQGEADQAGRNAKWPFSALKAFERYFPARRSSPKTNVPDPLPETTTGRRRASTLEQSLDKDASLPEKVVTHELEVVGDDHARDEEDTAPQTVLYLAYGSNLAAKTFRGTRGIRPLSELKVLVPSLRLTFDLPGIPYTEPCFAGTRSRTPGSEGGWIGETSDDTREDEEEEEEEREKRDGKPLLPNGYRKDRWRKPLVGVVYEVTLSDYARIIATEGGGRGYRDVVVDCFPFPEKYDPSDPVPDTPTTEPFKAHTLLSPATDTPGTTSPASPLHLHLPIDASYAQPSARYLDLIRTGAAEHNLPTSYQAYLAQIRAYRVTTPRQRVGQVLFLALWAPGLMLTLFLSRVLAGPDGISPAWLIRFADVLLAAMWKSYYIAFRPVFGDGLRTIGE</sequence>
<evidence type="ECO:0000256" key="1">
    <source>
        <dbReference type="ARBA" id="ARBA00012346"/>
    </source>
</evidence>
<feature type="binding site" evidence="4">
    <location>
        <begin position="102"/>
        <end position="107"/>
    </location>
    <ligand>
        <name>substrate</name>
    </ligand>
</feature>
<feature type="binding site" evidence="4">
    <location>
        <position position="297"/>
    </location>
    <ligand>
        <name>substrate</name>
    </ligand>
</feature>
<proteinExistence type="predicted"/>
<keyword evidence="8" id="KW-1185">Reference proteome</keyword>
<feature type="compositionally biased region" description="Acidic residues" evidence="5">
    <location>
        <begin position="167"/>
        <end position="181"/>
    </location>
</feature>
<reference evidence="8" key="1">
    <citation type="journal article" date="2017" name="Genome Biol.">
        <title>Comparative genomics reveals high biological diversity and specific adaptations in the industrially and medically important fungal genus Aspergillus.</title>
        <authorList>
            <person name="de Vries R.P."/>
            <person name="Riley R."/>
            <person name="Wiebenga A."/>
            <person name="Aguilar-Osorio G."/>
            <person name="Amillis S."/>
            <person name="Uchima C.A."/>
            <person name="Anderluh G."/>
            <person name="Asadollahi M."/>
            <person name="Askin M."/>
            <person name="Barry K."/>
            <person name="Battaglia E."/>
            <person name="Bayram O."/>
            <person name="Benocci T."/>
            <person name="Braus-Stromeyer S.A."/>
            <person name="Caldana C."/>
            <person name="Canovas D."/>
            <person name="Cerqueira G.C."/>
            <person name="Chen F."/>
            <person name="Chen W."/>
            <person name="Choi C."/>
            <person name="Clum A."/>
            <person name="Dos Santos R.A."/>
            <person name="Damasio A.R."/>
            <person name="Diallinas G."/>
            <person name="Emri T."/>
            <person name="Fekete E."/>
            <person name="Flipphi M."/>
            <person name="Freyberg S."/>
            <person name="Gallo A."/>
            <person name="Gournas C."/>
            <person name="Habgood R."/>
            <person name="Hainaut M."/>
            <person name="Harispe M.L."/>
            <person name="Henrissat B."/>
            <person name="Hilden K.S."/>
            <person name="Hope R."/>
            <person name="Hossain A."/>
            <person name="Karabika E."/>
            <person name="Karaffa L."/>
            <person name="Karanyi Z."/>
            <person name="Krasevec N."/>
            <person name="Kuo A."/>
            <person name="Kusch H."/>
            <person name="LaButti K."/>
            <person name="Lagendijk E.L."/>
            <person name="Lapidus A."/>
            <person name="Levasseur A."/>
            <person name="Lindquist E."/>
            <person name="Lipzen A."/>
            <person name="Logrieco A.F."/>
            <person name="MacCabe A."/>
            <person name="Maekelae M.R."/>
            <person name="Malavazi I."/>
            <person name="Melin P."/>
            <person name="Meyer V."/>
            <person name="Mielnichuk N."/>
            <person name="Miskei M."/>
            <person name="Molnar A.P."/>
            <person name="Mule G."/>
            <person name="Ngan C.Y."/>
            <person name="Orejas M."/>
            <person name="Orosz E."/>
            <person name="Ouedraogo J.P."/>
            <person name="Overkamp K.M."/>
            <person name="Park H.-S."/>
            <person name="Perrone G."/>
            <person name="Piumi F."/>
            <person name="Punt P.J."/>
            <person name="Ram A.F."/>
            <person name="Ramon A."/>
            <person name="Rauscher S."/>
            <person name="Record E."/>
            <person name="Riano-Pachon D.M."/>
            <person name="Robert V."/>
            <person name="Roehrig J."/>
            <person name="Ruller R."/>
            <person name="Salamov A."/>
            <person name="Salih N.S."/>
            <person name="Samson R.A."/>
            <person name="Sandor E."/>
            <person name="Sanguinetti M."/>
            <person name="Schuetze T."/>
            <person name="Sepcic K."/>
            <person name="Shelest E."/>
            <person name="Sherlock G."/>
            <person name="Sophianopoulou V."/>
            <person name="Squina F.M."/>
            <person name="Sun H."/>
            <person name="Susca A."/>
            <person name="Todd R.B."/>
            <person name="Tsang A."/>
            <person name="Unkles S.E."/>
            <person name="van de Wiele N."/>
            <person name="van Rossen-Uffink D."/>
            <person name="Oliveira J.V."/>
            <person name="Vesth T.C."/>
            <person name="Visser J."/>
            <person name="Yu J.-H."/>
            <person name="Zhou M."/>
            <person name="Andersen M.R."/>
            <person name="Archer D.B."/>
            <person name="Baker S.E."/>
            <person name="Benoit I."/>
            <person name="Brakhage A.A."/>
            <person name="Braus G.H."/>
            <person name="Fischer R."/>
            <person name="Frisvad J.C."/>
            <person name="Goldman G.H."/>
            <person name="Houbraken J."/>
            <person name="Oakley B."/>
            <person name="Pocsi I."/>
            <person name="Scazzocchio C."/>
            <person name="Seiboth B."/>
            <person name="vanKuyk P.A."/>
            <person name="Wortman J."/>
            <person name="Dyer P.S."/>
            <person name="Grigoriev I.V."/>
        </authorList>
    </citation>
    <scope>NUCLEOTIDE SEQUENCE [LARGE SCALE GENOMIC DNA]</scope>
    <source>
        <strain evidence="8">CBS 506.65</strain>
    </source>
</reference>
<dbReference type="GO" id="GO:0003839">
    <property type="term" value="F:gamma-glutamylcyclotransferase activity"/>
    <property type="evidence" value="ECO:0007669"/>
    <property type="project" value="UniProtKB-EC"/>
</dbReference>
<keyword evidence="2" id="KW-0456">Lyase</keyword>
<accession>A0A1L9S7T7</accession>
<feature type="transmembrane region" description="Helical" evidence="6">
    <location>
        <begin position="366"/>
        <end position="385"/>
    </location>
</feature>
<dbReference type="Gene3D" id="3.10.490.10">
    <property type="entry name" value="Gamma-glutamyl cyclotransferase-like"/>
    <property type="match status" value="1"/>
</dbReference>
<evidence type="ECO:0000313" key="7">
    <source>
        <dbReference type="EMBL" id="OJJ43226.1"/>
    </source>
</evidence>
<feature type="transmembrane region" description="Helical" evidence="6">
    <location>
        <begin position="336"/>
        <end position="357"/>
    </location>
</feature>
<dbReference type="GeneID" id="34607846"/>
<evidence type="ECO:0000256" key="5">
    <source>
        <dbReference type="SAM" id="MobiDB-lite"/>
    </source>
</evidence>
<keyword evidence="6" id="KW-1133">Transmembrane helix</keyword>
<evidence type="ECO:0000256" key="6">
    <source>
        <dbReference type="SAM" id="Phobius"/>
    </source>
</evidence>
<feature type="region of interest" description="Disordered" evidence="5">
    <location>
        <begin position="35"/>
        <end position="68"/>
    </location>
</feature>
<evidence type="ECO:0000256" key="2">
    <source>
        <dbReference type="ARBA" id="ARBA00023239"/>
    </source>
</evidence>
<dbReference type="EC" id="4.3.2.9" evidence="1"/>
<dbReference type="Proteomes" id="UP000184188">
    <property type="component" value="Unassembled WGS sequence"/>
</dbReference>
<dbReference type="RefSeq" id="XP_022577736.1">
    <property type="nucleotide sequence ID" value="XM_022721381.1"/>
</dbReference>
<name>A0A1L9S7T7_9EURO</name>
<feature type="region of interest" description="Disordered" evidence="5">
    <location>
        <begin position="147"/>
        <end position="193"/>
    </location>
</feature>
<feature type="compositionally biased region" description="Basic and acidic residues" evidence="5">
    <location>
        <begin position="1"/>
        <end position="11"/>
    </location>
</feature>